<gene>
    <name evidence="1" type="ORF">BO95DRAFT_497901</name>
</gene>
<accession>A0ACD1GMR0</accession>
<name>A0ACD1GMR0_9EURO</name>
<organism evidence="1 2">
    <name type="scientific">Aspergillus brunneoviolaceus CBS 621.78</name>
    <dbReference type="NCBI Taxonomy" id="1450534"/>
    <lineage>
        <taxon>Eukaryota</taxon>
        <taxon>Fungi</taxon>
        <taxon>Dikarya</taxon>
        <taxon>Ascomycota</taxon>
        <taxon>Pezizomycotina</taxon>
        <taxon>Eurotiomycetes</taxon>
        <taxon>Eurotiomycetidae</taxon>
        <taxon>Eurotiales</taxon>
        <taxon>Aspergillaceae</taxon>
        <taxon>Aspergillus</taxon>
        <taxon>Aspergillus subgen. Circumdati</taxon>
    </lineage>
</organism>
<dbReference type="Proteomes" id="UP000249057">
    <property type="component" value="Unassembled WGS sequence"/>
</dbReference>
<keyword evidence="2" id="KW-1185">Reference proteome</keyword>
<protein>
    <submittedName>
        <fullName evidence="1">Uncharacterized protein</fullName>
    </submittedName>
</protein>
<evidence type="ECO:0000313" key="1">
    <source>
        <dbReference type="EMBL" id="RAH50532.1"/>
    </source>
</evidence>
<dbReference type="EMBL" id="KZ825313">
    <property type="protein sequence ID" value="RAH50532.1"/>
    <property type="molecule type" value="Genomic_DNA"/>
</dbReference>
<evidence type="ECO:0000313" key="2">
    <source>
        <dbReference type="Proteomes" id="UP000249057"/>
    </source>
</evidence>
<sequence>MWHSKLPSWSRRIRGIPTTILVILPIITICLIPWVSPDTRTIWLMWGYGFHTGLCITAGYHRLWSHRAYRATVFLRLYLAIFGAGALQGPILWWAREHRAHHRYTDTVLDPYSIREGLFHSHMGWMLLRPPPTPPAAARARRKHIDLSDLTADPIVRWQARHFRWLAPLMGWILPAVVAGICFDDWKGGCVYAALGKMVLVHQSTFCINSLAHWLGDQPYDDRASPRDSLLAAVLTLGEGYHNFHHTFPRDYRNGVRWYHWDCTKWVIAGWEWMGWADELRRVADVDVERARVQELQKGLARRLAVLPRVVDVEDLWVIDWEDYQRMVRPDEAGNRRALLAVDGVVHDLTHFVPQHPGGSRLLCSFVGKDASVVFHGESIYRHSKIARNILASSRVAVLAPGWEVAPQGGVQ</sequence>
<reference evidence="1" key="1">
    <citation type="submission" date="2018-02" db="EMBL/GenBank/DDBJ databases">
        <title>The genomes of Aspergillus section Nigri reveals drivers in fungal speciation.</title>
        <authorList>
            <consortium name="DOE Joint Genome Institute"/>
            <person name="Vesth T.C."/>
            <person name="Nybo J."/>
            <person name="Theobald S."/>
            <person name="Brandl J."/>
            <person name="Frisvad J.C."/>
            <person name="Nielsen K.F."/>
            <person name="Lyhne E.K."/>
            <person name="Kogle M.E."/>
            <person name="Kuo A."/>
            <person name="Riley R."/>
            <person name="Clum A."/>
            <person name="Nolan M."/>
            <person name="Lipzen A."/>
            <person name="Salamov A."/>
            <person name="Henrissat B."/>
            <person name="Wiebenga A."/>
            <person name="De vries R.P."/>
            <person name="Grigoriev I.V."/>
            <person name="Mortensen U.H."/>
            <person name="Andersen M.R."/>
            <person name="Baker S.E."/>
        </authorList>
    </citation>
    <scope>NUCLEOTIDE SEQUENCE</scope>
    <source>
        <strain evidence="1">CBS 621.78</strain>
    </source>
</reference>
<proteinExistence type="predicted"/>